<protein>
    <submittedName>
        <fullName evidence="1">Uncharacterized protein</fullName>
    </submittedName>
</protein>
<proteinExistence type="predicted"/>
<organism evidence="1 2">
    <name type="scientific">Zopfia rhizophila CBS 207.26</name>
    <dbReference type="NCBI Taxonomy" id="1314779"/>
    <lineage>
        <taxon>Eukaryota</taxon>
        <taxon>Fungi</taxon>
        <taxon>Dikarya</taxon>
        <taxon>Ascomycota</taxon>
        <taxon>Pezizomycotina</taxon>
        <taxon>Dothideomycetes</taxon>
        <taxon>Dothideomycetes incertae sedis</taxon>
        <taxon>Zopfiaceae</taxon>
        <taxon>Zopfia</taxon>
    </lineage>
</organism>
<gene>
    <name evidence="1" type="ORF">K469DRAFT_570304</name>
</gene>
<name>A0A6A6E9Y2_9PEZI</name>
<keyword evidence="2" id="KW-1185">Reference proteome</keyword>
<evidence type="ECO:0000313" key="2">
    <source>
        <dbReference type="Proteomes" id="UP000800200"/>
    </source>
</evidence>
<accession>A0A6A6E9Y2</accession>
<dbReference type="AlphaFoldDB" id="A0A6A6E9Y2"/>
<sequence length="56" mass="6149">GFLKCTTIGNKITYNIVFKLPHVLECVSLPINLTALSFLFNKKTLTSSTSVYGAQL</sequence>
<dbReference type="EMBL" id="ML994627">
    <property type="protein sequence ID" value="KAF2187348.1"/>
    <property type="molecule type" value="Genomic_DNA"/>
</dbReference>
<feature type="non-terminal residue" evidence="1">
    <location>
        <position position="1"/>
    </location>
</feature>
<evidence type="ECO:0000313" key="1">
    <source>
        <dbReference type="EMBL" id="KAF2187348.1"/>
    </source>
</evidence>
<dbReference type="Proteomes" id="UP000800200">
    <property type="component" value="Unassembled WGS sequence"/>
</dbReference>
<reference evidence="1" key="1">
    <citation type="journal article" date="2020" name="Stud. Mycol.">
        <title>101 Dothideomycetes genomes: a test case for predicting lifestyles and emergence of pathogens.</title>
        <authorList>
            <person name="Haridas S."/>
            <person name="Albert R."/>
            <person name="Binder M."/>
            <person name="Bloem J."/>
            <person name="Labutti K."/>
            <person name="Salamov A."/>
            <person name="Andreopoulos B."/>
            <person name="Baker S."/>
            <person name="Barry K."/>
            <person name="Bills G."/>
            <person name="Bluhm B."/>
            <person name="Cannon C."/>
            <person name="Castanera R."/>
            <person name="Culley D."/>
            <person name="Daum C."/>
            <person name="Ezra D."/>
            <person name="Gonzalez J."/>
            <person name="Henrissat B."/>
            <person name="Kuo A."/>
            <person name="Liang C."/>
            <person name="Lipzen A."/>
            <person name="Lutzoni F."/>
            <person name="Magnuson J."/>
            <person name="Mondo S."/>
            <person name="Nolan M."/>
            <person name="Ohm R."/>
            <person name="Pangilinan J."/>
            <person name="Park H.-J."/>
            <person name="Ramirez L."/>
            <person name="Alfaro M."/>
            <person name="Sun H."/>
            <person name="Tritt A."/>
            <person name="Yoshinaga Y."/>
            <person name="Zwiers L.-H."/>
            <person name="Turgeon B."/>
            <person name="Goodwin S."/>
            <person name="Spatafora J."/>
            <person name="Crous P."/>
            <person name="Grigoriev I."/>
        </authorList>
    </citation>
    <scope>NUCLEOTIDE SEQUENCE</scope>
    <source>
        <strain evidence="1">CBS 207.26</strain>
    </source>
</reference>